<evidence type="ECO:0000256" key="1">
    <source>
        <dbReference type="SAM" id="Coils"/>
    </source>
</evidence>
<accession>A0ABW9ALE0</accession>
<evidence type="ECO:0000313" key="4">
    <source>
        <dbReference type="EMBL" id="MFM0000197.1"/>
    </source>
</evidence>
<name>A0ABW9ALE0_9BURK</name>
<dbReference type="EMBL" id="JAQQEZ010000002">
    <property type="protein sequence ID" value="MFM0000197.1"/>
    <property type="molecule type" value="Genomic_DNA"/>
</dbReference>
<dbReference type="RefSeq" id="WP_408175686.1">
    <property type="nucleotide sequence ID" value="NZ_JAQQEZ010000002.1"/>
</dbReference>
<comment type="caution">
    <text evidence="4">The sequence shown here is derived from an EMBL/GenBank/DDBJ whole genome shotgun (WGS) entry which is preliminary data.</text>
</comment>
<dbReference type="Proteomes" id="UP001629230">
    <property type="component" value="Unassembled WGS sequence"/>
</dbReference>
<dbReference type="InterPro" id="IPR006431">
    <property type="entry name" value="Phage_tape_meas_C"/>
</dbReference>
<dbReference type="Pfam" id="PF09718">
    <property type="entry name" value="Tape_meas_lam_C"/>
    <property type="match status" value="1"/>
</dbReference>
<proteinExistence type="predicted"/>
<evidence type="ECO:0000256" key="2">
    <source>
        <dbReference type="SAM" id="MobiDB-lite"/>
    </source>
</evidence>
<protein>
    <submittedName>
        <fullName evidence="4">Phage tail tape measure C-terminal domain-containing protein</fullName>
    </submittedName>
</protein>
<keyword evidence="5" id="KW-1185">Reference proteome</keyword>
<gene>
    <name evidence="4" type="ORF">PQR57_04115</name>
</gene>
<feature type="domain" description="Bacteriophage tail tape measure C-terminal" evidence="3">
    <location>
        <begin position="716"/>
        <end position="772"/>
    </location>
</feature>
<feature type="region of interest" description="Disordered" evidence="2">
    <location>
        <begin position="844"/>
        <end position="874"/>
    </location>
</feature>
<evidence type="ECO:0000313" key="5">
    <source>
        <dbReference type="Proteomes" id="UP001629230"/>
    </source>
</evidence>
<feature type="coiled-coil region" evidence="1">
    <location>
        <begin position="548"/>
        <end position="575"/>
    </location>
</feature>
<reference evidence="4 5" key="1">
    <citation type="journal article" date="2024" name="Chem. Sci.">
        <title>Discovery of megapolipeptins by genome mining of a Burkholderiales bacteria collection.</title>
        <authorList>
            <person name="Paulo B.S."/>
            <person name="Recchia M.J.J."/>
            <person name="Lee S."/>
            <person name="Fergusson C.H."/>
            <person name="Romanowski S.B."/>
            <person name="Hernandez A."/>
            <person name="Krull N."/>
            <person name="Liu D.Y."/>
            <person name="Cavanagh H."/>
            <person name="Bos A."/>
            <person name="Gray C.A."/>
            <person name="Murphy B.T."/>
            <person name="Linington R.G."/>
            <person name="Eustaquio A.S."/>
        </authorList>
    </citation>
    <scope>NUCLEOTIDE SEQUENCE [LARGE SCALE GENOMIC DNA]</scope>
    <source>
        <strain evidence="4 5">RL17-350-BIC-A</strain>
    </source>
</reference>
<feature type="compositionally biased region" description="Low complexity" evidence="2">
    <location>
        <begin position="844"/>
        <end position="860"/>
    </location>
</feature>
<evidence type="ECO:0000259" key="3">
    <source>
        <dbReference type="Pfam" id="PF09718"/>
    </source>
</evidence>
<keyword evidence="1" id="KW-0175">Coiled coil</keyword>
<organism evidence="4 5">
    <name type="scientific">Paraburkholderia dipogonis</name>
    <dbReference type="NCBI Taxonomy" id="1211383"/>
    <lineage>
        <taxon>Bacteria</taxon>
        <taxon>Pseudomonadati</taxon>
        <taxon>Pseudomonadota</taxon>
        <taxon>Betaproteobacteria</taxon>
        <taxon>Burkholderiales</taxon>
        <taxon>Burkholderiaceae</taxon>
        <taxon>Paraburkholderia</taxon>
    </lineage>
</organism>
<sequence length="918" mass="98286">MSSNNEVKTKFTADSSGFTAAVDKANQRISAYAASTGRAREVLENFQGALEESGAATSKQVQQIAQAVMQMDKMASTAGKTRAELASMKAESLGISSAMKSYVSDIEAATSHTHSFSLANASAQRELLVLAHELSQGNFKKFGGSLMVLANQANAMSLILNPVALGIGAVVGTAALSAEVVHKAAEQMETYADTVQKLSQQTGQSTKQIQEWSYATQSVGLDAKDSAKAIEALGDAQNKAVAGNENAVNAFNALGISMQQVKAESPHDMLLDVANAFQQSEDSAAKAAVAHELFGEAGEKLIPLLDKGSAGISEYADQANQLGGILSDNTIKQLASMKEHTEEAHAEWEAMTMHAKAQLLPAISAITSAFSDNASMGPIIDDFYAGVVDVFRGVTTAAATVVTGLKQTGSALNMVSQMANDLGKGSWSAVVEDAKRGYAEIKQEGESYAAFTKKLWADQSSMQAPKLGATGHKQIQYAKGEKTPKGNENELNGQIAELSTQLKGIDDSRKEHLENLKSDFDKGLLDYRDYYVQVIATNEDYYKQEEAVQEKRIELAKQKRNIAAAQSAQQELNRIEYERVLAAQKASGDLGKEWQKRAEATTKYADQEQAATRALMQSYTDGNAQRFMTPQQRTDYTGQLKLLNSYYQDVDKLREQFDSKQIDQQSYDDRTRIAAQAYSDRLTLYKQHLTDEQAIRESYDAQMKLAIVGIASAGKTNAQYVGEAFTSVWGSMSNALDQFVTTGKINFSQFATSVLADMAKIALHAAEMQIFQSAASSWSGFADGGSVGHYADGGSISGAGTGRSDSIPAMLSNGEFVVNAAAANQHRSLLESINNGQAAHFASGGAVGDAPASSSSSSDSGSGGGDLHFHLDGSGKGGLTAQDAKELLPVFQAMIDKRMDQRIRGQGGYSYQIRYGQI</sequence>